<name>A0A4R6YLX4_9GAMM</name>
<dbReference type="EMBL" id="SNZH01000022">
    <property type="protein sequence ID" value="TDR38269.1"/>
    <property type="molecule type" value="Genomic_DNA"/>
</dbReference>
<feature type="region of interest" description="Disordered" evidence="1">
    <location>
        <begin position="1"/>
        <end position="30"/>
    </location>
</feature>
<gene>
    <name evidence="2" type="ORF">DFR29_12269</name>
</gene>
<evidence type="ECO:0000313" key="2">
    <source>
        <dbReference type="EMBL" id="TDR38269.1"/>
    </source>
</evidence>
<organism evidence="2 3">
    <name type="scientific">Tahibacter aquaticus</name>
    <dbReference type="NCBI Taxonomy" id="520092"/>
    <lineage>
        <taxon>Bacteria</taxon>
        <taxon>Pseudomonadati</taxon>
        <taxon>Pseudomonadota</taxon>
        <taxon>Gammaproteobacteria</taxon>
        <taxon>Lysobacterales</taxon>
        <taxon>Rhodanobacteraceae</taxon>
        <taxon>Tahibacter</taxon>
    </lineage>
</organism>
<accession>A0A4R6YLX4</accession>
<evidence type="ECO:0000313" key="3">
    <source>
        <dbReference type="Proteomes" id="UP000295293"/>
    </source>
</evidence>
<comment type="caution">
    <text evidence="2">The sequence shown here is derived from an EMBL/GenBank/DDBJ whole genome shotgun (WGS) entry which is preliminary data.</text>
</comment>
<dbReference type="RefSeq" id="WP_166654349.1">
    <property type="nucleotide sequence ID" value="NZ_SNZH01000022.1"/>
</dbReference>
<keyword evidence="3" id="KW-1185">Reference proteome</keyword>
<evidence type="ECO:0000256" key="1">
    <source>
        <dbReference type="SAM" id="MobiDB-lite"/>
    </source>
</evidence>
<protein>
    <submittedName>
        <fullName evidence="2">Uncharacterized protein</fullName>
    </submittedName>
</protein>
<proteinExistence type="predicted"/>
<dbReference type="AlphaFoldDB" id="A0A4R6YLX4"/>
<sequence length="48" mass="5360">MRPSGDRQRRKSQQTGIGAAAHDVSSRADARYAARMAIPQRVEQDFSE</sequence>
<reference evidence="2 3" key="1">
    <citation type="submission" date="2019-03" db="EMBL/GenBank/DDBJ databases">
        <title>Genomic Encyclopedia of Type Strains, Phase IV (KMG-IV): sequencing the most valuable type-strain genomes for metagenomic binning, comparative biology and taxonomic classification.</title>
        <authorList>
            <person name="Goeker M."/>
        </authorList>
    </citation>
    <scope>NUCLEOTIDE SEQUENCE [LARGE SCALE GENOMIC DNA]</scope>
    <source>
        <strain evidence="2 3">DSM 21667</strain>
    </source>
</reference>
<dbReference type="Proteomes" id="UP000295293">
    <property type="component" value="Unassembled WGS sequence"/>
</dbReference>